<keyword evidence="3" id="KW-1185">Reference proteome</keyword>
<evidence type="ECO:0000256" key="1">
    <source>
        <dbReference type="SAM" id="Phobius"/>
    </source>
</evidence>
<keyword evidence="1" id="KW-0472">Membrane</keyword>
<protein>
    <submittedName>
        <fullName evidence="2">Glycotransferase domain protein</fullName>
    </submittedName>
</protein>
<evidence type="ECO:0000313" key="2">
    <source>
        <dbReference type="EMBL" id="AEI88477.1"/>
    </source>
</evidence>
<gene>
    <name evidence="2" type="ordered locus">midi_00157</name>
</gene>
<feature type="transmembrane region" description="Helical" evidence="1">
    <location>
        <begin position="27"/>
        <end position="48"/>
    </location>
</feature>
<dbReference type="Proteomes" id="UP000006639">
    <property type="component" value="Chromosome"/>
</dbReference>
<keyword evidence="1" id="KW-0812">Transmembrane</keyword>
<accession>F7XUX8</accession>
<proteinExistence type="predicted"/>
<organism evidence="2 3">
    <name type="scientific">Midichloria mitochondrii (strain IricVA)</name>
    <dbReference type="NCBI Taxonomy" id="696127"/>
    <lineage>
        <taxon>Bacteria</taxon>
        <taxon>Pseudomonadati</taxon>
        <taxon>Pseudomonadota</taxon>
        <taxon>Alphaproteobacteria</taxon>
        <taxon>Rickettsiales</taxon>
        <taxon>Candidatus Midichloriaceae</taxon>
        <taxon>Candidatus Midichloria</taxon>
    </lineage>
</organism>
<dbReference type="HOGENOM" id="CLU_2233457_0_0_5"/>
<dbReference type="GO" id="GO:0016740">
    <property type="term" value="F:transferase activity"/>
    <property type="evidence" value="ECO:0007669"/>
    <property type="project" value="UniProtKB-KW"/>
</dbReference>
<keyword evidence="1" id="KW-1133">Transmembrane helix</keyword>
<feature type="transmembrane region" description="Helical" evidence="1">
    <location>
        <begin position="69"/>
        <end position="87"/>
    </location>
</feature>
<evidence type="ECO:0000313" key="3">
    <source>
        <dbReference type="Proteomes" id="UP000006639"/>
    </source>
</evidence>
<name>F7XUX8_MIDMI</name>
<reference evidence="2 3" key="1">
    <citation type="journal article" date="2011" name="Mol. Biol. Evol.">
        <title>Phylogenomic evidence for the presence of a flagellum and cbb3 oxidase in the free-living mitochondrial ancestor.</title>
        <authorList>
            <person name="Sassera D."/>
            <person name="Lo N."/>
            <person name="Epis S."/>
            <person name="D'Auria G."/>
            <person name="Montagna M."/>
            <person name="Comandatore F."/>
            <person name="Horner D."/>
            <person name="Pereto J."/>
            <person name="Luciano A.M."/>
            <person name="Franciosi F."/>
            <person name="Ferri E."/>
            <person name="Crotti E."/>
            <person name="Bazzocchi C."/>
            <person name="Daffonchio D."/>
            <person name="Sacchi L."/>
            <person name="Moya A."/>
            <person name="Latorre A."/>
            <person name="Bandi C."/>
        </authorList>
    </citation>
    <scope>NUCLEOTIDE SEQUENCE [LARGE SCALE GENOMIC DNA]</scope>
    <source>
        <strain evidence="2 3">IricVA</strain>
    </source>
</reference>
<keyword evidence="2" id="KW-0808">Transferase</keyword>
<dbReference type="EMBL" id="CP002130">
    <property type="protein sequence ID" value="AEI88477.1"/>
    <property type="molecule type" value="Genomic_DNA"/>
</dbReference>
<sequence length="105" mass="12329">MGLTAFHVFFIFGSISAVGVLFSPILIFYIDNLFINVFSAFNFFLFFVTSIRKAKKVCLDNKWLNFKCYLFPFYLVLQVVPSIRSLFQLMTRPYYWGGKRGSYTE</sequence>
<dbReference type="AlphaFoldDB" id="F7XUX8"/>
<dbReference type="KEGG" id="mmn:midi_00157"/>